<evidence type="ECO:0000256" key="1">
    <source>
        <dbReference type="SAM" id="Phobius"/>
    </source>
</evidence>
<dbReference type="EMBL" id="MIGC01006230">
    <property type="protein sequence ID" value="PHJ16310.1"/>
    <property type="molecule type" value="Genomic_DNA"/>
</dbReference>
<keyword evidence="3" id="KW-1185">Reference proteome</keyword>
<dbReference type="Proteomes" id="UP000221165">
    <property type="component" value="Unassembled WGS sequence"/>
</dbReference>
<dbReference type="AlphaFoldDB" id="A0A2C6K122"/>
<keyword evidence="1" id="KW-0472">Membrane</keyword>
<dbReference type="VEuPathDB" id="ToxoDB:CSUI_009877"/>
<sequence length="161" mass="18482">AREERYKRYAAGQRADLPYVDSINPTWGVILVFLGVFSFSAYCNERDKKKLSSKDSPLDDEFTEEDFRGDRVVSAFFNPFSATWERFSSGYEPPPPDVLYQSYQQAYPHISFNKKSLPSRHLTVAKLPRSETAEARLVKDQKTGEILWISQIDNKKSQSSA</sequence>
<keyword evidence="1" id="KW-0812">Transmembrane</keyword>
<proteinExistence type="predicted"/>
<evidence type="ECO:0000313" key="3">
    <source>
        <dbReference type="Proteomes" id="UP000221165"/>
    </source>
</evidence>
<keyword evidence="1" id="KW-1133">Transmembrane helix</keyword>
<protein>
    <recommendedName>
        <fullName evidence="4">Transmembrane protein</fullName>
    </recommendedName>
</protein>
<name>A0A2C6K122_9APIC</name>
<dbReference type="GeneID" id="94433197"/>
<organism evidence="2 3">
    <name type="scientific">Cystoisospora suis</name>
    <dbReference type="NCBI Taxonomy" id="483139"/>
    <lineage>
        <taxon>Eukaryota</taxon>
        <taxon>Sar</taxon>
        <taxon>Alveolata</taxon>
        <taxon>Apicomplexa</taxon>
        <taxon>Conoidasida</taxon>
        <taxon>Coccidia</taxon>
        <taxon>Eucoccidiorida</taxon>
        <taxon>Eimeriorina</taxon>
        <taxon>Sarcocystidae</taxon>
        <taxon>Cystoisospora</taxon>
    </lineage>
</organism>
<reference evidence="2 3" key="1">
    <citation type="journal article" date="2017" name="Int. J. Parasitol.">
        <title>The genome of the protozoan parasite Cystoisospora suis and a reverse vaccinology approach to identify vaccine candidates.</title>
        <authorList>
            <person name="Palmieri N."/>
            <person name="Shrestha A."/>
            <person name="Ruttkowski B."/>
            <person name="Beck T."/>
            <person name="Vogl C."/>
            <person name="Tomley F."/>
            <person name="Blake D.P."/>
            <person name="Joachim A."/>
        </authorList>
    </citation>
    <scope>NUCLEOTIDE SEQUENCE [LARGE SCALE GENOMIC DNA]</scope>
    <source>
        <strain evidence="2 3">Wien I</strain>
    </source>
</reference>
<accession>A0A2C6K122</accession>
<feature type="transmembrane region" description="Helical" evidence="1">
    <location>
        <begin position="26"/>
        <end position="44"/>
    </location>
</feature>
<dbReference type="RefSeq" id="XP_067918039.1">
    <property type="nucleotide sequence ID" value="XM_068069986.1"/>
</dbReference>
<comment type="caution">
    <text evidence="2">The sequence shown here is derived from an EMBL/GenBank/DDBJ whole genome shotgun (WGS) entry which is preliminary data.</text>
</comment>
<gene>
    <name evidence="2" type="ORF">CSUI_009877</name>
</gene>
<evidence type="ECO:0000313" key="2">
    <source>
        <dbReference type="EMBL" id="PHJ16310.1"/>
    </source>
</evidence>
<feature type="non-terminal residue" evidence="2">
    <location>
        <position position="1"/>
    </location>
</feature>
<dbReference type="OrthoDB" id="10250354at2759"/>
<evidence type="ECO:0008006" key="4">
    <source>
        <dbReference type="Google" id="ProtNLM"/>
    </source>
</evidence>